<gene>
    <name evidence="1" type="ORF">OIU84_021868</name>
</gene>
<accession>A0AAD6PI23</accession>
<name>A0AAD6PI23_9ROSI</name>
<comment type="caution">
    <text evidence="1">The sequence shown here is derived from an EMBL/GenBank/DDBJ whole genome shotgun (WGS) entry which is preliminary data.</text>
</comment>
<evidence type="ECO:0000313" key="2">
    <source>
        <dbReference type="Proteomes" id="UP001162972"/>
    </source>
</evidence>
<dbReference type="AlphaFoldDB" id="A0AAD6PI23"/>
<protein>
    <submittedName>
        <fullName evidence="1">Uncharacterized protein</fullName>
    </submittedName>
</protein>
<evidence type="ECO:0000313" key="1">
    <source>
        <dbReference type="EMBL" id="KAJ6430556.1"/>
    </source>
</evidence>
<sequence length="101" mass="12207">MKQFHWYSMVCVRSLLGISLWILCNLNCMTSELHNSKSPLCVHLGWTPKSSFCMVIIVMLKSKFYYFFLDRIFKAVFHVLKYISLKFIFEWWTFSKYHGFN</sequence>
<reference evidence="1 2" key="1">
    <citation type="journal article" date="2023" name="Int. J. Mol. Sci.">
        <title>De Novo Assembly and Annotation of 11 Diverse Shrub Willow (Salix) Genomes Reveals Novel Gene Organization in Sex-Linked Regions.</title>
        <authorList>
            <person name="Hyden B."/>
            <person name="Feng K."/>
            <person name="Yates T.B."/>
            <person name="Jawdy S."/>
            <person name="Cereghino C."/>
            <person name="Smart L.B."/>
            <person name="Muchero W."/>
        </authorList>
    </citation>
    <scope>NUCLEOTIDE SEQUENCE [LARGE SCALE GENOMIC DNA]</scope>
    <source>
        <tissue evidence="1">Shoot tip</tissue>
    </source>
</reference>
<dbReference type="Proteomes" id="UP001162972">
    <property type="component" value="Chromosome 8"/>
</dbReference>
<proteinExistence type="predicted"/>
<organism evidence="1 2">
    <name type="scientific">Salix udensis</name>
    <dbReference type="NCBI Taxonomy" id="889485"/>
    <lineage>
        <taxon>Eukaryota</taxon>
        <taxon>Viridiplantae</taxon>
        <taxon>Streptophyta</taxon>
        <taxon>Embryophyta</taxon>
        <taxon>Tracheophyta</taxon>
        <taxon>Spermatophyta</taxon>
        <taxon>Magnoliopsida</taxon>
        <taxon>eudicotyledons</taxon>
        <taxon>Gunneridae</taxon>
        <taxon>Pentapetalae</taxon>
        <taxon>rosids</taxon>
        <taxon>fabids</taxon>
        <taxon>Malpighiales</taxon>
        <taxon>Salicaceae</taxon>
        <taxon>Saliceae</taxon>
        <taxon>Salix</taxon>
    </lineage>
</organism>
<keyword evidence="2" id="KW-1185">Reference proteome</keyword>
<dbReference type="EMBL" id="JAPFFJ010000004">
    <property type="protein sequence ID" value="KAJ6430556.1"/>
    <property type="molecule type" value="Genomic_DNA"/>
</dbReference>